<sequence length="194" mass="22982">MPHQISTTVYNKLSDIELIDLLNQYDHNAYTEIYERYWSVLYVHAFRILQHEDEALDSIQNVFENLWNKAGSLVVQSSLKAYLFTSVRNSSLNAIEKSKTRRMYIDSLNEFVDIYRSSTEEELYFKELLKKFESEIENLPPKMREIFLKSRNEGLSYKKIAKELNITENTVKTVLHRAVLQLKKKLNTLITFLF</sequence>
<gene>
    <name evidence="7" type="ORF">SPHINGO8BC_60243</name>
</gene>
<dbReference type="Proteomes" id="UP000432350">
    <property type="component" value="Unassembled WGS sequence"/>
</dbReference>
<dbReference type="SUPFAM" id="SSF88946">
    <property type="entry name" value="Sigma2 domain of RNA polymerase sigma factors"/>
    <property type="match status" value="1"/>
</dbReference>
<organism evidence="7 8">
    <name type="scientific">Sphingobacterium multivorum</name>
    <dbReference type="NCBI Taxonomy" id="28454"/>
    <lineage>
        <taxon>Bacteria</taxon>
        <taxon>Pseudomonadati</taxon>
        <taxon>Bacteroidota</taxon>
        <taxon>Sphingobacteriia</taxon>
        <taxon>Sphingobacteriales</taxon>
        <taxon>Sphingobacteriaceae</taxon>
        <taxon>Sphingobacterium</taxon>
    </lineage>
</organism>
<dbReference type="InterPro" id="IPR014327">
    <property type="entry name" value="RNA_pol_sigma70_bacteroid"/>
</dbReference>
<dbReference type="Pfam" id="PF08281">
    <property type="entry name" value="Sigma70_r4_2"/>
    <property type="match status" value="1"/>
</dbReference>
<keyword evidence="3" id="KW-0731">Sigma factor</keyword>
<dbReference type="GO" id="GO:0006352">
    <property type="term" value="P:DNA-templated transcription initiation"/>
    <property type="evidence" value="ECO:0007669"/>
    <property type="project" value="InterPro"/>
</dbReference>
<dbReference type="SUPFAM" id="SSF88659">
    <property type="entry name" value="Sigma3 and sigma4 domains of RNA polymerase sigma factors"/>
    <property type="match status" value="1"/>
</dbReference>
<dbReference type="Gene3D" id="1.10.1740.10">
    <property type="match status" value="1"/>
</dbReference>
<protein>
    <submittedName>
        <fullName evidence="7">RNA polymerase subunit sigma-70</fullName>
    </submittedName>
</protein>
<evidence type="ECO:0000256" key="4">
    <source>
        <dbReference type="ARBA" id="ARBA00023163"/>
    </source>
</evidence>
<feature type="domain" description="RNA polymerase sigma-70 region 2" evidence="5">
    <location>
        <begin position="33"/>
        <end position="99"/>
    </location>
</feature>
<reference evidence="7 8" key="1">
    <citation type="submission" date="2019-10" db="EMBL/GenBank/DDBJ databases">
        <authorList>
            <person name="Karimi E."/>
        </authorList>
    </citation>
    <scope>NUCLEOTIDE SEQUENCE [LARGE SCALE GENOMIC DNA]</scope>
    <source>
        <strain evidence="7 8">Sphingobacterium sp. 8BC</strain>
    </source>
</reference>
<dbReference type="GO" id="GO:0003677">
    <property type="term" value="F:DNA binding"/>
    <property type="evidence" value="ECO:0007669"/>
    <property type="project" value="InterPro"/>
</dbReference>
<dbReference type="AlphaFoldDB" id="A0A654DH17"/>
<dbReference type="NCBIfam" id="TIGR02937">
    <property type="entry name" value="sigma70-ECF"/>
    <property type="match status" value="1"/>
</dbReference>
<dbReference type="InterPro" id="IPR039425">
    <property type="entry name" value="RNA_pol_sigma-70-like"/>
</dbReference>
<feature type="domain" description="RNA polymerase sigma factor 70 region 4 type 2" evidence="6">
    <location>
        <begin position="132"/>
        <end position="182"/>
    </location>
</feature>
<evidence type="ECO:0000256" key="3">
    <source>
        <dbReference type="ARBA" id="ARBA00023082"/>
    </source>
</evidence>
<dbReference type="Pfam" id="PF04542">
    <property type="entry name" value="Sigma70_r2"/>
    <property type="match status" value="1"/>
</dbReference>
<evidence type="ECO:0000256" key="2">
    <source>
        <dbReference type="ARBA" id="ARBA00023015"/>
    </source>
</evidence>
<dbReference type="InterPro" id="IPR013325">
    <property type="entry name" value="RNA_pol_sigma_r2"/>
</dbReference>
<dbReference type="GO" id="GO:0016987">
    <property type="term" value="F:sigma factor activity"/>
    <property type="evidence" value="ECO:0007669"/>
    <property type="project" value="UniProtKB-KW"/>
</dbReference>
<proteinExistence type="inferred from homology"/>
<keyword evidence="4" id="KW-0804">Transcription</keyword>
<evidence type="ECO:0000259" key="6">
    <source>
        <dbReference type="Pfam" id="PF08281"/>
    </source>
</evidence>
<dbReference type="InterPro" id="IPR036388">
    <property type="entry name" value="WH-like_DNA-bd_sf"/>
</dbReference>
<comment type="similarity">
    <text evidence="1">Belongs to the sigma-70 factor family. ECF subfamily.</text>
</comment>
<evidence type="ECO:0000259" key="5">
    <source>
        <dbReference type="Pfam" id="PF04542"/>
    </source>
</evidence>
<name>A0A654DH17_SPHMU</name>
<keyword evidence="2" id="KW-0805">Transcription regulation</keyword>
<dbReference type="InterPro" id="IPR007627">
    <property type="entry name" value="RNA_pol_sigma70_r2"/>
</dbReference>
<evidence type="ECO:0000313" key="7">
    <source>
        <dbReference type="EMBL" id="VXD04576.1"/>
    </source>
</evidence>
<dbReference type="InterPro" id="IPR014284">
    <property type="entry name" value="RNA_pol_sigma-70_dom"/>
</dbReference>
<dbReference type="PANTHER" id="PTHR43133">
    <property type="entry name" value="RNA POLYMERASE ECF-TYPE SIGMA FACTO"/>
    <property type="match status" value="1"/>
</dbReference>
<dbReference type="EMBL" id="CABWMV010000025">
    <property type="protein sequence ID" value="VXD04576.1"/>
    <property type="molecule type" value="Genomic_DNA"/>
</dbReference>
<dbReference type="NCBIfam" id="TIGR02985">
    <property type="entry name" value="Sig70_bacteroi1"/>
    <property type="match status" value="1"/>
</dbReference>
<dbReference type="InterPro" id="IPR013324">
    <property type="entry name" value="RNA_pol_sigma_r3/r4-like"/>
</dbReference>
<dbReference type="InterPro" id="IPR013249">
    <property type="entry name" value="RNA_pol_sigma70_r4_t2"/>
</dbReference>
<evidence type="ECO:0000313" key="8">
    <source>
        <dbReference type="Proteomes" id="UP000432350"/>
    </source>
</evidence>
<dbReference type="CDD" id="cd06171">
    <property type="entry name" value="Sigma70_r4"/>
    <property type="match status" value="1"/>
</dbReference>
<evidence type="ECO:0000256" key="1">
    <source>
        <dbReference type="ARBA" id="ARBA00010641"/>
    </source>
</evidence>
<dbReference type="Gene3D" id="1.10.10.10">
    <property type="entry name" value="Winged helix-like DNA-binding domain superfamily/Winged helix DNA-binding domain"/>
    <property type="match status" value="1"/>
</dbReference>
<accession>A0A654DH17</accession>
<dbReference type="PANTHER" id="PTHR43133:SF46">
    <property type="entry name" value="RNA POLYMERASE SIGMA-70 FACTOR ECF SUBFAMILY"/>
    <property type="match status" value="1"/>
</dbReference>